<comment type="caution">
    <text evidence="2">The sequence shown here is derived from an EMBL/GenBank/DDBJ whole genome shotgun (WGS) entry which is preliminary data.</text>
</comment>
<feature type="compositionally biased region" description="Low complexity" evidence="1">
    <location>
        <begin position="83"/>
        <end position="101"/>
    </location>
</feature>
<organism evidence="2 3">
    <name type="scientific">Nitzschia inconspicua</name>
    <dbReference type="NCBI Taxonomy" id="303405"/>
    <lineage>
        <taxon>Eukaryota</taxon>
        <taxon>Sar</taxon>
        <taxon>Stramenopiles</taxon>
        <taxon>Ochrophyta</taxon>
        <taxon>Bacillariophyta</taxon>
        <taxon>Bacillariophyceae</taxon>
        <taxon>Bacillariophycidae</taxon>
        <taxon>Bacillariales</taxon>
        <taxon>Bacillariaceae</taxon>
        <taxon>Nitzschia</taxon>
    </lineage>
</organism>
<keyword evidence="3" id="KW-1185">Reference proteome</keyword>
<feature type="compositionally biased region" description="Low complexity" evidence="1">
    <location>
        <begin position="43"/>
        <end position="61"/>
    </location>
</feature>
<dbReference type="EMBL" id="JAGRRH010000007">
    <property type="protein sequence ID" value="KAG7365789.1"/>
    <property type="molecule type" value="Genomic_DNA"/>
</dbReference>
<feature type="compositionally biased region" description="Low complexity" evidence="1">
    <location>
        <begin position="232"/>
        <end position="254"/>
    </location>
</feature>
<dbReference type="AlphaFoldDB" id="A0A9K3Q295"/>
<name>A0A9K3Q295_9STRA</name>
<feature type="region of interest" description="Disordered" evidence="1">
    <location>
        <begin position="43"/>
        <end position="104"/>
    </location>
</feature>
<feature type="compositionally biased region" description="Gly residues" evidence="1">
    <location>
        <begin position="288"/>
        <end position="297"/>
    </location>
</feature>
<dbReference type="PANTHER" id="PTHR16148">
    <property type="entry name" value="NF-KAPPA-B-REPRESSING FACTOR-RELATED"/>
    <property type="match status" value="1"/>
</dbReference>
<evidence type="ECO:0000256" key="1">
    <source>
        <dbReference type="SAM" id="MobiDB-lite"/>
    </source>
</evidence>
<proteinExistence type="predicted"/>
<feature type="compositionally biased region" description="Acidic residues" evidence="1">
    <location>
        <begin position="486"/>
        <end position="501"/>
    </location>
</feature>
<evidence type="ECO:0000313" key="3">
    <source>
        <dbReference type="Proteomes" id="UP000693970"/>
    </source>
</evidence>
<dbReference type="GO" id="GO:0005730">
    <property type="term" value="C:nucleolus"/>
    <property type="evidence" value="ECO:0007669"/>
    <property type="project" value="TreeGrafter"/>
</dbReference>
<feature type="compositionally biased region" description="Polar residues" evidence="1">
    <location>
        <begin position="519"/>
        <end position="528"/>
    </location>
</feature>
<feature type="compositionally biased region" description="Basic residues" evidence="1">
    <location>
        <begin position="769"/>
        <end position="782"/>
    </location>
</feature>
<feature type="compositionally biased region" description="Acidic residues" evidence="1">
    <location>
        <begin position="587"/>
        <end position="596"/>
    </location>
</feature>
<reference evidence="2" key="1">
    <citation type="journal article" date="2021" name="Sci. Rep.">
        <title>Diploid genomic architecture of Nitzschia inconspicua, an elite biomass production diatom.</title>
        <authorList>
            <person name="Oliver A."/>
            <person name="Podell S."/>
            <person name="Pinowska A."/>
            <person name="Traller J.C."/>
            <person name="Smith S.R."/>
            <person name="McClure R."/>
            <person name="Beliaev A."/>
            <person name="Bohutskyi P."/>
            <person name="Hill E.A."/>
            <person name="Rabines A."/>
            <person name="Zheng H."/>
            <person name="Allen L.Z."/>
            <person name="Kuo A."/>
            <person name="Grigoriev I.V."/>
            <person name="Allen A.E."/>
            <person name="Hazlebeck D."/>
            <person name="Allen E.E."/>
        </authorList>
    </citation>
    <scope>NUCLEOTIDE SEQUENCE</scope>
    <source>
        <strain evidence="2">Hildebrandi</strain>
    </source>
</reference>
<feature type="compositionally biased region" description="Polar residues" evidence="1">
    <location>
        <begin position="265"/>
        <end position="275"/>
    </location>
</feature>
<dbReference type="Proteomes" id="UP000693970">
    <property type="component" value="Unassembled WGS sequence"/>
</dbReference>
<protein>
    <submittedName>
        <fullName evidence="2">Uncharacterized protein</fullName>
    </submittedName>
</protein>
<sequence>MPNLGLIKMGDDPKTGFIPLKRGQYLGRTHKELLLLERSTNANADANNNNSNNNNNNNSNNHAVSPATTALHDRSNTQNCHPTYSSSTNTRTTRNSSSSSYINNKKNHHYFQKYVRLGIDNPKISRKCLQVKHISERSITLIRHQPNSSDRVPLQICKTVVSSSSFSSSSSSDETMESILPSQTVQLQCNDLLHIHRIQKNNDNNDNKPIFQYSFQVVEEPSCWRKTKDTCNNKNKTKNDTTNQTNVQTNQDNNVSSKVQDQENSDNGITTTESMLSLPPTFWNPTWSGGGGGGGGIENNDDKPSVINEQPKAPNNNNDDKSNSNTLTVPPPRTPTLTVSTLVVPLRDMNLSMGQLYWKQLNGSMPNIGSIFLNMTLQLPQQVPSLKLCQDTLHLLTWGPHTTEHSHGTSPTFFWDGPRLHHTMVWFQTVLRNFPHVMIQRWNDAAPQGWWKTILDDIIITDDSTNTDSTRSSRKKRQKKNRPVSDDDDEDEEDYEYDDSVDGGVGIVKMEPCNNNNNSTNIDQSHDIGQQQQAVDKLRMQSCSLQALLTLLTTSFDYEQEQLRQNRQDTNTEDSTRNNHRDSDSSSSDDDDDDDDHQSKMNKCPSPTDTPTVSLGLLQDIRAYGSKAAIQVVANVMSQVWTLQRDYLIGIMSQGDNVVVPIHGASLYATRCDTVQTMVVQLSDLFALIWKIVTHNPTLQSGGQSLTQHHYRRLRRGTRSRNHHSNDLSHDDLRQLLWNAMDQQLSKYYDDDGNIVQQMTASSTTTRTPKSRRPTPKNKKRKSQDICDRDVLLLHWVRSFTDSMGRDFVGGLAEQANVAEHYICLSGM</sequence>
<feature type="region of interest" description="Disordered" evidence="1">
    <location>
        <begin position="760"/>
        <end position="784"/>
    </location>
</feature>
<feature type="compositionally biased region" description="Basic and acidic residues" evidence="1">
    <location>
        <begin position="574"/>
        <end position="584"/>
    </location>
</feature>
<dbReference type="PANTHER" id="PTHR16148:SF14">
    <property type="entry name" value="MYND-TYPE DOMAIN-CONTAINING PROTEIN"/>
    <property type="match status" value="1"/>
</dbReference>
<feature type="region of interest" description="Disordered" evidence="1">
    <location>
        <begin position="701"/>
        <end position="728"/>
    </location>
</feature>
<feature type="compositionally biased region" description="Basic residues" evidence="1">
    <location>
        <begin position="472"/>
        <end position="482"/>
    </location>
</feature>
<feature type="compositionally biased region" description="Basic residues" evidence="1">
    <location>
        <begin position="709"/>
        <end position="723"/>
    </location>
</feature>
<accession>A0A9K3Q295</accession>
<feature type="region of interest" description="Disordered" evidence="1">
    <location>
        <begin position="465"/>
        <end position="528"/>
    </location>
</feature>
<feature type="region of interest" description="Disordered" evidence="1">
    <location>
        <begin position="563"/>
        <end position="612"/>
    </location>
</feature>
<dbReference type="GO" id="GO:0005654">
    <property type="term" value="C:nucleoplasm"/>
    <property type="evidence" value="ECO:0007669"/>
    <property type="project" value="TreeGrafter"/>
</dbReference>
<dbReference type="OrthoDB" id="57291at2759"/>
<gene>
    <name evidence="2" type="ORF">IV203_028459</name>
</gene>
<evidence type="ECO:0000313" key="2">
    <source>
        <dbReference type="EMBL" id="KAG7365789.1"/>
    </source>
</evidence>
<feature type="region of interest" description="Disordered" evidence="1">
    <location>
        <begin position="226"/>
        <end position="334"/>
    </location>
</feature>
<reference evidence="2" key="2">
    <citation type="submission" date="2021-04" db="EMBL/GenBank/DDBJ databases">
        <authorList>
            <person name="Podell S."/>
        </authorList>
    </citation>
    <scope>NUCLEOTIDE SEQUENCE</scope>
    <source>
        <strain evidence="2">Hildebrandi</strain>
    </source>
</reference>